<reference evidence="1 2" key="1">
    <citation type="submission" date="2019-08" db="EMBL/GenBank/DDBJ databases">
        <title>In-depth cultivation of the pig gut microbiome towards novel bacterial diversity and tailored functional studies.</title>
        <authorList>
            <person name="Wylensek D."/>
            <person name="Hitch T.C.A."/>
            <person name="Clavel T."/>
        </authorList>
    </citation>
    <scope>NUCLEOTIDE SEQUENCE [LARGE SCALE GENOMIC DNA]</scope>
    <source>
        <strain evidence="1 2">WCA-380-WT-2B</strain>
    </source>
</reference>
<dbReference type="InterPro" id="IPR027417">
    <property type="entry name" value="P-loop_NTPase"/>
</dbReference>
<name>A0A6N7VSY2_9FIRM</name>
<dbReference type="RefSeq" id="WP_154539066.1">
    <property type="nucleotide sequence ID" value="NZ_VULQ01000002.1"/>
</dbReference>
<dbReference type="Gene3D" id="3.40.50.300">
    <property type="entry name" value="P-loop containing nucleotide triphosphate hydrolases"/>
    <property type="match status" value="1"/>
</dbReference>
<proteinExistence type="predicted"/>
<keyword evidence="2" id="KW-1185">Reference proteome</keyword>
<evidence type="ECO:0000313" key="1">
    <source>
        <dbReference type="EMBL" id="MSS77183.1"/>
    </source>
</evidence>
<gene>
    <name evidence="1" type="ORF">FYJ26_01905</name>
</gene>
<accession>A0A6N7VSY2</accession>
<comment type="caution">
    <text evidence="1">The sequence shown here is derived from an EMBL/GenBank/DDBJ whole genome shotgun (WGS) entry which is preliminary data.</text>
</comment>
<organism evidence="1 2">
    <name type="scientific">Anaerococcus porci</name>
    <dbReference type="NCBI Taxonomy" id="2652269"/>
    <lineage>
        <taxon>Bacteria</taxon>
        <taxon>Bacillati</taxon>
        <taxon>Bacillota</taxon>
        <taxon>Tissierellia</taxon>
        <taxon>Tissierellales</taxon>
        <taxon>Peptoniphilaceae</taxon>
        <taxon>Anaerococcus</taxon>
    </lineage>
</organism>
<dbReference type="AlphaFoldDB" id="A0A6N7VSY2"/>
<dbReference type="EMBL" id="VULQ01000002">
    <property type="protein sequence ID" value="MSS77183.1"/>
    <property type="molecule type" value="Genomic_DNA"/>
</dbReference>
<evidence type="ECO:0000313" key="2">
    <source>
        <dbReference type="Proteomes" id="UP000441925"/>
    </source>
</evidence>
<dbReference type="Proteomes" id="UP000441925">
    <property type="component" value="Unassembled WGS sequence"/>
</dbReference>
<sequence>MQIYLIEGKLEYRLPFMNNLSKDLSKDKRCLLISFKRNTSLNLEDIYDMEGMITYDICDHFLNYVSLENVINKADKNIDFIIAPLLEDKYEIKKDDINKLIEDLSCYDYLIFDNLAKNMIENKKTITIVSDEDINKKIDADYFFIEAEDGFDERIVRNEILEKSSKFLGVKRKNEDYIDIINNLKDDKKADIEKLSFIEKIKMKFKK</sequence>
<protein>
    <submittedName>
        <fullName evidence="1">Uncharacterized protein</fullName>
    </submittedName>
</protein>